<dbReference type="Proteomes" id="UP001558353">
    <property type="component" value="Unassembled WGS sequence"/>
</dbReference>
<feature type="domain" description="EamA" evidence="7">
    <location>
        <begin position="11"/>
        <end position="135"/>
    </location>
</feature>
<dbReference type="EMBL" id="JAYWMA010000002">
    <property type="protein sequence ID" value="MEX3527828.1"/>
    <property type="molecule type" value="Genomic_DNA"/>
</dbReference>
<evidence type="ECO:0000313" key="9">
    <source>
        <dbReference type="Proteomes" id="UP001558353"/>
    </source>
</evidence>
<evidence type="ECO:0000256" key="3">
    <source>
        <dbReference type="ARBA" id="ARBA00022692"/>
    </source>
</evidence>
<evidence type="ECO:0000256" key="5">
    <source>
        <dbReference type="ARBA" id="ARBA00023136"/>
    </source>
</evidence>
<dbReference type="InterPro" id="IPR037185">
    <property type="entry name" value="EmrE-like"/>
</dbReference>
<feature type="transmembrane region" description="Helical" evidence="6">
    <location>
        <begin position="34"/>
        <end position="54"/>
    </location>
</feature>
<dbReference type="SUPFAM" id="SSF103481">
    <property type="entry name" value="Multidrug resistance efflux transporter EmrE"/>
    <property type="match status" value="2"/>
</dbReference>
<name>A0ABV3USS2_9CORY</name>
<gene>
    <name evidence="8" type="ORF">VVR64_01905</name>
</gene>
<evidence type="ECO:0000256" key="6">
    <source>
        <dbReference type="SAM" id="Phobius"/>
    </source>
</evidence>
<evidence type="ECO:0000256" key="4">
    <source>
        <dbReference type="ARBA" id="ARBA00022989"/>
    </source>
</evidence>
<comment type="similarity">
    <text evidence="2">Belongs to the EamA transporter family.</text>
</comment>
<dbReference type="Pfam" id="PF00892">
    <property type="entry name" value="EamA"/>
    <property type="match status" value="2"/>
</dbReference>
<proteinExistence type="inferred from homology"/>
<keyword evidence="4 6" id="KW-1133">Transmembrane helix</keyword>
<feature type="transmembrane region" description="Helical" evidence="6">
    <location>
        <begin position="241"/>
        <end position="260"/>
    </location>
</feature>
<evidence type="ECO:0000256" key="1">
    <source>
        <dbReference type="ARBA" id="ARBA00004141"/>
    </source>
</evidence>
<protein>
    <submittedName>
        <fullName evidence="8">DMT family transporter</fullName>
    </submittedName>
</protein>
<reference evidence="8 9" key="1">
    <citation type="journal article" date="2024" name="Fungal Genet. Biol.">
        <title>The porcine skin microbiome exhibits broad fungal antagonism.</title>
        <authorList>
            <person name="De La Cruz K.F."/>
            <person name="Townsend E.C."/>
            <person name="Alex Cheong J.Z."/>
            <person name="Salamzade R."/>
            <person name="Liu A."/>
            <person name="Sandstrom S."/>
            <person name="Davila E."/>
            <person name="Huang L."/>
            <person name="Xu K.H."/>
            <person name="Wu S.Y."/>
            <person name="Meudt J.J."/>
            <person name="Shanmuganayagam D."/>
            <person name="Gibson A.L.F."/>
            <person name="Kalan L.R."/>
        </authorList>
    </citation>
    <scope>NUCLEOTIDE SEQUENCE [LARGE SCALE GENOMIC DNA]</scope>
    <source>
        <strain evidence="8 9">LK2569</strain>
    </source>
</reference>
<keyword evidence="5 6" id="KW-0472">Membrane</keyword>
<dbReference type="InterPro" id="IPR050638">
    <property type="entry name" value="AA-Vitamin_Transporters"/>
</dbReference>
<feature type="transmembrane region" description="Helical" evidence="6">
    <location>
        <begin position="266"/>
        <end position="283"/>
    </location>
</feature>
<comment type="caution">
    <text evidence="8">The sequence shown here is derived from an EMBL/GenBank/DDBJ whole genome shotgun (WGS) entry which is preliminary data.</text>
</comment>
<evidence type="ECO:0000313" key="8">
    <source>
        <dbReference type="EMBL" id="MEX3527828.1"/>
    </source>
</evidence>
<dbReference type="InterPro" id="IPR000620">
    <property type="entry name" value="EamA_dom"/>
</dbReference>
<organism evidence="8 9">
    <name type="scientific">Corynebacterium xerosis</name>
    <dbReference type="NCBI Taxonomy" id="1725"/>
    <lineage>
        <taxon>Bacteria</taxon>
        <taxon>Bacillati</taxon>
        <taxon>Actinomycetota</taxon>
        <taxon>Actinomycetes</taxon>
        <taxon>Mycobacteriales</taxon>
        <taxon>Corynebacteriaceae</taxon>
        <taxon>Corynebacterium</taxon>
    </lineage>
</organism>
<dbReference type="PANTHER" id="PTHR32322:SF2">
    <property type="entry name" value="EAMA DOMAIN-CONTAINING PROTEIN"/>
    <property type="match status" value="1"/>
</dbReference>
<evidence type="ECO:0000259" key="7">
    <source>
        <dbReference type="Pfam" id="PF00892"/>
    </source>
</evidence>
<keyword evidence="3 6" id="KW-0812">Transmembrane</keyword>
<sequence>MTISPIRLAALTLVWATLWSGAFVAMKVASDHAGAYTIVGIRCTIAGAVMIAAAWGARKALTRRGLAGTAVVGLLNNAGYLGLMATAMPNLSAGMGAIVTALTPLAVLVISALRGRALLWTQWIGCVLGFLGVVGSAWTRLESGETSWTGVATSLFAVSCLVVGTILTPKLVPPGSPWLSTGIQSLAAGVPALAVALLFEDAPELTTRFLVAEAYLIVGASVLAMTMWLTLIRQAGPDRAAVAHFLPPLISIALGALLLGEDASPLALAMCIPVAIGVALATRRPRSTAVPRKLD</sequence>
<feature type="transmembrane region" description="Helical" evidence="6">
    <location>
        <begin position="147"/>
        <end position="167"/>
    </location>
</feature>
<dbReference type="PANTHER" id="PTHR32322">
    <property type="entry name" value="INNER MEMBRANE TRANSPORTER"/>
    <property type="match status" value="1"/>
</dbReference>
<evidence type="ECO:0000256" key="2">
    <source>
        <dbReference type="ARBA" id="ARBA00007362"/>
    </source>
</evidence>
<feature type="transmembrane region" description="Helical" evidence="6">
    <location>
        <begin position="179"/>
        <end position="199"/>
    </location>
</feature>
<feature type="transmembrane region" description="Helical" evidence="6">
    <location>
        <begin position="93"/>
        <end position="113"/>
    </location>
</feature>
<feature type="transmembrane region" description="Helical" evidence="6">
    <location>
        <begin position="205"/>
        <end position="229"/>
    </location>
</feature>
<feature type="transmembrane region" description="Helical" evidence="6">
    <location>
        <begin position="120"/>
        <end position="141"/>
    </location>
</feature>
<dbReference type="GeneID" id="95320444"/>
<keyword evidence="9" id="KW-1185">Reference proteome</keyword>
<accession>A0ABV3USS2</accession>
<dbReference type="RefSeq" id="WP_046650372.1">
    <property type="nucleotide sequence ID" value="NZ_JAYWMA010000002.1"/>
</dbReference>
<comment type="subcellular location">
    <subcellularLocation>
        <location evidence="1">Membrane</location>
        <topology evidence="1">Multi-pass membrane protein</topology>
    </subcellularLocation>
</comment>
<feature type="transmembrane region" description="Helical" evidence="6">
    <location>
        <begin position="66"/>
        <end position="87"/>
    </location>
</feature>
<feature type="domain" description="EamA" evidence="7">
    <location>
        <begin position="149"/>
        <end position="282"/>
    </location>
</feature>